<sequence>MQAVIYAGLRNGERDQKIHDALLYKHVVEVAKDFHLAPNTIRAAAKRIQNAVVFELCLLGGGQPTPIGKVAADCFRKAALGAYRNYHGTFRNLELPCWVITDGTNRIEVMELRKIDTGEVSL</sequence>
<evidence type="ECO:0000313" key="2">
    <source>
        <dbReference type="Proteomes" id="UP000182858"/>
    </source>
</evidence>
<gene>
    <name evidence="1" type="ORF">SAMN05216591_0635</name>
</gene>
<reference evidence="1 2" key="1">
    <citation type="submission" date="2016-10" db="EMBL/GenBank/DDBJ databases">
        <authorList>
            <person name="Varghese N."/>
            <person name="Submissions S."/>
        </authorList>
    </citation>
    <scope>NUCLEOTIDE SEQUENCE [LARGE SCALE GENOMIC DNA]</scope>
    <source>
        <strain evidence="1 2">DSM 17835</strain>
    </source>
</reference>
<dbReference type="GeneID" id="78552167"/>
<organism evidence="1 2">
    <name type="scientific">Pseudomonas extremaustralis</name>
    <dbReference type="NCBI Taxonomy" id="359110"/>
    <lineage>
        <taxon>Bacteria</taxon>
        <taxon>Pseudomonadati</taxon>
        <taxon>Pseudomonadota</taxon>
        <taxon>Gammaproteobacteria</taxon>
        <taxon>Pseudomonadales</taxon>
        <taxon>Pseudomonadaceae</taxon>
        <taxon>Pseudomonas</taxon>
    </lineage>
</organism>
<dbReference type="EMBL" id="LT629689">
    <property type="protein sequence ID" value="SDE69220.1"/>
    <property type="molecule type" value="Genomic_DNA"/>
</dbReference>
<dbReference type="RefSeq" id="WP_083365919.1">
    <property type="nucleotide sequence ID" value="NZ_LT629689.1"/>
</dbReference>
<evidence type="ECO:0000313" key="1">
    <source>
        <dbReference type="EMBL" id="SDE69220.1"/>
    </source>
</evidence>
<name>A0ABY0MYT3_9PSED</name>
<protein>
    <submittedName>
        <fullName evidence="1">Uncharacterized protein</fullName>
    </submittedName>
</protein>
<accession>A0ABY0MYT3</accession>
<dbReference type="Proteomes" id="UP000182858">
    <property type="component" value="Chromosome I"/>
</dbReference>
<proteinExistence type="predicted"/>
<keyword evidence="2" id="KW-1185">Reference proteome</keyword>